<protein>
    <submittedName>
        <fullName evidence="1">Uncharacterized protein</fullName>
    </submittedName>
</protein>
<evidence type="ECO:0000313" key="2">
    <source>
        <dbReference type="Proteomes" id="UP000214566"/>
    </source>
</evidence>
<gene>
    <name evidence="1" type="ORF">THIARS_60345</name>
</gene>
<proteinExistence type="predicted"/>
<dbReference type="AlphaFoldDB" id="A0A238D336"/>
<evidence type="ECO:0000313" key="1">
    <source>
        <dbReference type="EMBL" id="SBP87632.1"/>
    </source>
</evidence>
<keyword evidence="2" id="KW-1185">Reference proteome</keyword>
<accession>A0A238D336</accession>
<organism evidence="1 2">
    <name type="scientific">Thiomonas delicata</name>
    <name type="common">Thiomonas cuprina</name>
    <dbReference type="NCBI Taxonomy" id="364030"/>
    <lineage>
        <taxon>Bacteria</taxon>
        <taxon>Pseudomonadati</taxon>
        <taxon>Pseudomonadota</taxon>
        <taxon>Betaproteobacteria</taxon>
        <taxon>Burkholderiales</taxon>
        <taxon>Thiomonas</taxon>
    </lineage>
</organism>
<dbReference type="EMBL" id="FLMQ01000055">
    <property type="protein sequence ID" value="SBP87632.1"/>
    <property type="molecule type" value="Genomic_DNA"/>
</dbReference>
<sequence length="412" mass="44682">MATNRKEPLTKHAWQFAPKFRRGAFGWRSDLPIQRIKEAVSEIKAMSRKEPVLAAEGAVILLEKLSPALEQVDSSSGAIGSAVNRAIDTLVPIIAEATVDVGVRQRWLQRLWAAVENDGMSYIEALGELWGDLCATPEIAVAWAEEFLPGLESAWGSPQGEHRYYGGTAACLACLYAAGRNEQLLALLEKAPFKWWRDRRWGVKALVAMGRRAEALRYAEESRGLNDPPWQIAQACEAILLESGLAEEAYKRFAIEANQGATYLATFRAIARKYPGIPKAAILRDLVASTPGSEGKWFAAAKDTGLFAMATELARHRSADPRTLTRAARDHAEMQPGFALAAGLAALHWMALGYGYDITGADVLDAYTAALRAAPAAGVAVDHVQAQVRDLIAAAHPGSKLLATMLGQRVGR</sequence>
<name>A0A238D336_THIDL</name>
<dbReference type="Proteomes" id="UP000214566">
    <property type="component" value="Unassembled WGS sequence"/>
</dbReference>
<reference evidence="1 2" key="1">
    <citation type="submission" date="2016-06" db="EMBL/GenBank/DDBJ databases">
        <authorList>
            <person name="Kjaerup R.B."/>
            <person name="Dalgaard T.S."/>
            <person name="Juul-Madsen H.R."/>
        </authorList>
    </citation>
    <scope>NUCLEOTIDE SEQUENCE [LARGE SCALE GENOMIC DNA]</scope>
    <source>
        <strain evidence="1 2">DSM 16361</strain>
    </source>
</reference>